<sequence>MKTPWIKPVLASLAFGGWWLLLTLCRDRWVMVTLAAALLLWEALPSGLRGRRCCWPASAACWTWRWRRSACCALPASAHCPCG</sequence>
<evidence type="ECO:0000313" key="2">
    <source>
        <dbReference type="Proteomes" id="UP000275777"/>
    </source>
</evidence>
<dbReference type="EMBL" id="LR134182">
    <property type="protein sequence ID" value="VEB39878.1"/>
    <property type="molecule type" value="Genomic_DNA"/>
</dbReference>
<dbReference type="AlphaFoldDB" id="A0A447T4R4"/>
<gene>
    <name evidence="1" type="ORF">NCTC9695_00263</name>
</gene>
<name>A0A447T4R4_CHRVL</name>
<proteinExistence type="predicted"/>
<organism evidence="1 2">
    <name type="scientific">Chromobacterium violaceum</name>
    <dbReference type="NCBI Taxonomy" id="536"/>
    <lineage>
        <taxon>Bacteria</taxon>
        <taxon>Pseudomonadati</taxon>
        <taxon>Pseudomonadota</taxon>
        <taxon>Betaproteobacteria</taxon>
        <taxon>Neisseriales</taxon>
        <taxon>Chromobacteriaceae</taxon>
        <taxon>Chromobacterium</taxon>
    </lineage>
</organism>
<evidence type="ECO:0000313" key="1">
    <source>
        <dbReference type="EMBL" id="VEB39878.1"/>
    </source>
</evidence>
<protein>
    <submittedName>
        <fullName evidence="1">Uncharacterized protein</fullName>
    </submittedName>
</protein>
<dbReference type="Proteomes" id="UP000275777">
    <property type="component" value="Chromosome"/>
</dbReference>
<reference evidence="1 2" key="1">
    <citation type="submission" date="2018-12" db="EMBL/GenBank/DDBJ databases">
        <authorList>
            <consortium name="Pathogen Informatics"/>
        </authorList>
    </citation>
    <scope>NUCLEOTIDE SEQUENCE [LARGE SCALE GENOMIC DNA]</scope>
    <source>
        <strain evidence="1 2">NCTC9695</strain>
    </source>
</reference>
<accession>A0A447T4R4</accession>